<sequence>MEEVRLMNMFAQGYLIVGAATLILVLLAMLVHYEASFRLRRMLQRNQSLRRRARIMILLGGLFLAHVAEVAFFGIGGWLLISFADTTINGSLGGLEASPELADFLFLSIASYTTVGFSEAYPLGPIRFLFGIESLIGFMLITWTASLSFLEMQHHWQNMEEDK</sequence>
<dbReference type="AlphaFoldDB" id="A0A432XVQ1"/>
<dbReference type="Pfam" id="PF07885">
    <property type="entry name" value="Ion_trans_2"/>
    <property type="match status" value="1"/>
</dbReference>
<proteinExistence type="predicted"/>
<protein>
    <submittedName>
        <fullName evidence="3">Two pore domain potassium channel family protein</fullName>
    </submittedName>
</protein>
<feature type="transmembrane region" description="Helical" evidence="1">
    <location>
        <begin position="56"/>
        <end position="81"/>
    </location>
</feature>
<dbReference type="EMBL" id="PIPW01000002">
    <property type="protein sequence ID" value="RUO52815.1"/>
    <property type="molecule type" value="Genomic_DNA"/>
</dbReference>
<accession>A0A432XVQ1</accession>
<name>A0A432XVQ1_9GAMM</name>
<gene>
    <name evidence="3" type="ORF">CWI69_07160</name>
</gene>
<keyword evidence="1" id="KW-0472">Membrane</keyword>
<evidence type="ECO:0000256" key="1">
    <source>
        <dbReference type="SAM" id="Phobius"/>
    </source>
</evidence>
<dbReference type="Proteomes" id="UP000287198">
    <property type="component" value="Unassembled WGS sequence"/>
</dbReference>
<keyword evidence="1" id="KW-0812">Transmembrane</keyword>
<dbReference type="SUPFAM" id="SSF81324">
    <property type="entry name" value="Voltage-gated potassium channels"/>
    <property type="match status" value="1"/>
</dbReference>
<reference evidence="4" key="1">
    <citation type="journal article" date="2018" name="Front. Microbiol.">
        <title>Genome-Based Analysis Reveals the Taxonomy and Diversity of the Family Idiomarinaceae.</title>
        <authorList>
            <person name="Liu Y."/>
            <person name="Lai Q."/>
            <person name="Shao Z."/>
        </authorList>
    </citation>
    <scope>NUCLEOTIDE SEQUENCE [LARGE SCALE GENOMIC DNA]</scope>
    <source>
        <strain evidence="4">BH195</strain>
    </source>
</reference>
<keyword evidence="4" id="KW-1185">Reference proteome</keyword>
<organism evidence="3 4">
    <name type="scientific">Pseudidiomarina halophila</name>
    <dbReference type="NCBI Taxonomy" id="1449799"/>
    <lineage>
        <taxon>Bacteria</taxon>
        <taxon>Pseudomonadati</taxon>
        <taxon>Pseudomonadota</taxon>
        <taxon>Gammaproteobacteria</taxon>
        <taxon>Alteromonadales</taxon>
        <taxon>Idiomarinaceae</taxon>
        <taxon>Pseudidiomarina</taxon>
    </lineage>
</organism>
<keyword evidence="3" id="KW-0406">Ion transport</keyword>
<feature type="domain" description="Potassium channel" evidence="2">
    <location>
        <begin position="98"/>
        <end position="146"/>
    </location>
</feature>
<evidence type="ECO:0000259" key="2">
    <source>
        <dbReference type="Pfam" id="PF07885"/>
    </source>
</evidence>
<evidence type="ECO:0000313" key="4">
    <source>
        <dbReference type="Proteomes" id="UP000287198"/>
    </source>
</evidence>
<dbReference type="GO" id="GO:0034220">
    <property type="term" value="P:monoatomic ion transmembrane transport"/>
    <property type="evidence" value="ECO:0007669"/>
    <property type="project" value="UniProtKB-KW"/>
</dbReference>
<comment type="caution">
    <text evidence="3">The sequence shown here is derived from an EMBL/GenBank/DDBJ whole genome shotgun (WGS) entry which is preliminary data.</text>
</comment>
<keyword evidence="1" id="KW-1133">Transmembrane helix</keyword>
<keyword evidence="3" id="KW-0407">Ion channel</keyword>
<feature type="transmembrane region" description="Helical" evidence="1">
    <location>
        <begin position="128"/>
        <end position="150"/>
    </location>
</feature>
<dbReference type="Gene3D" id="1.10.287.70">
    <property type="match status" value="1"/>
</dbReference>
<evidence type="ECO:0000313" key="3">
    <source>
        <dbReference type="EMBL" id="RUO52815.1"/>
    </source>
</evidence>
<keyword evidence="3" id="KW-0813">Transport</keyword>
<feature type="transmembrane region" description="Helical" evidence="1">
    <location>
        <begin position="12"/>
        <end position="35"/>
    </location>
</feature>
<dbReference type="InterPro" id="IPR013099">
    <property type="entry name" value="K_chnl_dom"/>
</dbReference>